<accession>A0A974PJ82</accession>
<evidence type="ECO:0000313" key="1">
    <source>
        <dbReference type="EMBL" id="QQZ64598.1"/>
    </source>
</evidence>
<name>A0A974PJ82_9BACL</name>
<geneLocation type="plasmid" evidence="1 2">
    <name>unnamed1</name>
</geneLocation>
<evidence type="ECO:0000313" key="2">
    <source>
        <dbReference type="Proteomes" id="UP000595841"/>
    </source>
</evidence>
<sequence length="205" mass="22690">MEKVNSSAEEILEYHEEDLSDDPTSSNAIVMSGCLDVIPVVEICMRCGKKGRTLNFERTGICQVCALLSRNPYPKEVCGSDRLSLTGWAGAEYEISSSLLKGQDGIIVHLEDGPPDTNSMTVYWSGYPTDIIILDEVLDPAFYEPGINPLLLGYNDGLLFHILAWEKFDTEDYLLHGVFQKEAAIKEAEKLLRSRYAPAPGGELV</sequence>
<dbReference type="RefSeq" id="WP_039832894.1">
    <property type="nucleotide sequence ID" value="NZ_CP068596.1"/>
</dbReference>
<keyword evidence="2" id="KW-1185">Reference proteome</keyword>
<organism evidence="1 2">
    <name type="scientific">Paenibacillus sonchi</name>
    <dbReference type="NCBI Taxonomy" id="373687"/>
    <lineage>
        <taxon>Bacteria</taxon>
        <taxon>Bacillati</taxon>
        <taxon>Bacillota</taxon>
        <taxon>Bacilli</taxon>
        <taxon>Bacillales</taxon>
        <taxon>Paenibacillaceae</taxon>
        <taxon>Paenibacillus</taxon>
        <taxon>Paenibacillus sonchi group</taxon>
    </lineage>
</organism>
<gene>
    <name evidence="1" type="ORF">JI735_33655</name>
</gene>
<dbReference type="PROSITE" id="PS51257">
    <property type="entry name" value="PROKAR_LIPOPROTEIN"/>
    <property type="match status" value="1"/>
</dbReference>
<protein>
    <submittedName>
        <fullName evidence="1">Uncharacterized protein</fullName>
    </submittedName>
</protein>
<reference evidence="1 2" key="1">
    <citation type="submission" date="2021-01" db="EMBL/GenBank/DDBJ databases">
        <title>Whole genome sequence of Paenibacillus sonchi LMG 24727 for comparative genomics.</title>
        <authorList>
            <person name="Lee G."/>
            <person name="Kim M.-J."/>
            <person name="Lim K."/>
            <person name="Shin J.-H."/>
        </authorList>
    </citation>
    <scope>NUCLEOTIDE SEQUENCE [LARGE SCALE GENOMIC DNA]</scope>
    <source>
        <strain evidence="1 2">LMG 24727</strain>
        <plasmid evidence="1 2">unnamed1</plasmid>
    </source>
</reference>
<proteinExistence type="predicted"/>
<dbReference type="Proteomes" id="UP000595841">
    <property type="component" value="Plasmid unnamed1"/>
</dbReference>
<dbReference type="AlphaFoldDB" id="A0A974PJ82"/>
<dbReference type="EMBL" id="CP068596">
    <property type="protein sequence ID" value="QQZ64598.1"/>
    <property type="molecule type" value="Genomic_DNA"/>
</dbReference>
<keyword evidence="1" id="KW-0614">Plasmid</keyword>
<dbReference type="KEGG" id="pson:JI735_33655"/>